<evidence type="ECO:0000313" key="2">
    <source>
        <dbReference type="Proteomes" id="UP001634393"/>
    </source>
</evidence>
<sequence>MVITEFAIKLLRDIKSQSHFFFFISFSCASQSTNWESCLTYAARISSFSFITLSLSFSKLRTT</sequence>
<organism evidence="1 2">
    <name type="scientific">Penstemon smallii</name>
    <dbReference type="NCBI Taxonomy" id="265156"/>
    <lineage>
        <taxon>Eukaryota</taxon>
        <taxon>Viridiplantae</taxon>
        <taxon>Streptophyta</taxon>
        <taxon>Embryophyta</taxon>
        <taxon>Tracheophyta</taxon>
        <taxon>Spermatophyta</taxon>
        <taxon>Magnoliopsida</taxon>
        <taxon>eudicotyledons</taxon>
        <taxon>Gunneridae</taxon>
        <taxon>Pentapetalae</taxon>
        <taxon>asterids</taxon>
        <taxon>lamiids</taxon>
        <taxon>Lamiales</taxon>
        <taxon>Plantaginaceae</taxon>
        <taxon>Cheloneae</taxon>
        <taxon>Penstemon</taxon>
    </lineage>
</organism>
<name>A0ABD3SLW0_9LAMI</name>
<proteinExistence type="predicted"/>
<protein>
    <submittedName>
        <fullName evidence="1">Uncharacterized protein</fullName>
    </submittedName>
</protein>
<dbReference type="Proteomes" id="UP001634393">
    <property type="component" value="Unassembled WGS sequence"/>
</dbReference>
<dbReference type="AlphaFoldDB" id="A0ABD3SLW0"/>
<keyword evidence="2" id="KW-1185">Reference proteome</keyword>
<evidence type="ECO:0000313" key="1">
    <source>
        <dbReference type="EMBL" id="KAL3825559.1"/>
    </source>
</evidence>
<gene>
    <name evidence="1" type="ORF">ACJIZ3_021588</name>
</gene>
<dbReference type="EMBL" id="JBJXBP010000006">
    <property type="protein sequence ID" value="KAL3825559.1"/>
    <property type="molecule type" value="Genomic_DNA"/>
</dbReference>
<accession>A0ABD3SLW0</accession>
<reference evidence="1 2" key="1">
    <citation type="submission" date="2024-12" db="EMBL/GenBank/DDBJ databases">
        <title>The unique morphological basis and parallel evolutionary history of personate flowers in Penstemon.</title>
        <authorList>
            <person name="Depatie T.H."/>
            <person name="Wessinger C.A."/>
        </authorList>
    </citation>
    <scope>NUCLEOTIDE SEQUENCE [LARGE SCALE GENOMIC DNA]</scope>
    <source>
        <strain evidence="1">WTNN_2</strain>
        <tissue evidence="1">Leaf</tissue>
    </source>
</reference>
<comment type="caution">
    <text evidence="1">The sequence shown here is derived from an EMBL/GenBank/DDBJ whole genome shotgun (WGS) entry which is preliminary data.</text>
</comment>